<sequence length="276" mass="30654">MAHERIGAGGYLRQADVKTKVKDIKSGRGCNSMLTRQKMHFDRTVQGMFFAAALSCPVLVPVPVARGLDFVAGPYDCDYRAWVPQSPGVDCASRVQLGHIDGCHLFSVDVPSTSDALTMEHVTFVLFYVPQCYAASMGLPANKAFAQLPLQIVRGDVLVLKVDTTYTVHDIRMDYYSLLSECLPTFIKEIPPHGRDRRGCSAARHFFAVKKKPALRNCVGDEAPAQPRLRRSLRLINAKRENGVRAGLLLHGTLGIPAQLQSFQQFDTLDWAPKRR</sequence>
<keyword evidence="2" id="KW-1185">Reference proteome</keyword>
<accession>A0A8H6HM86</accession>
<comment type="caution">
    <text evidence="1">The sequence shown here is derived from an EMBL/GenBank/DDBJ whole genome shotgun (WGS) entry which is preliminary data.</text>
</comment>
<gene>
    <name evidence="1" type="ORF">DFP72DRAFT_1142436</name>
</gene>
<dbReference type="Proteomes" id="UP000521943">
    <property type="component" value="Unassembled WGS sequence"/>
</dbReference>
<dbReference type="EMBL" id="JACGCI010000062">
    <property type="protein sequence ID" value="KAF6749625.1"/>
    <property type="molecule type" value="Genomic_DNA"/>
</dbReference>
<name>A0A8H6HM86_9AGAR</name>
<evidence type="ECO:0000313" key="1">
    <source>
        <dbReference type="EMBL" id="KAF6749625.1"/>
    </source>
</evidence>
<organism evidence="1 2">
    <name type="scientific">Ephemerocybe angulata</name>
    <dbReference type="NCBI Taxonomy" id="980116"/>
    <lineage>
        <taxon>Eukaryota</taxon>
        <taxon>Fungi</taxon>
        <taxon>Dikarya</taxon>
        <taxon>Basidiomycota</taxon>
        <taxon>Agaricomycotina</taxon>
        <taxon>Agaricomycetes</taxon>
        <taxon>Agaricomycetidae</taxon>
        <taxon>Agaricales</taxon>
        <taxon>Agaricineae</taxon>
        <taxon>Psathyrellaceae</taxon>
        <taxon>Ephemerocybe</taxon>
    </lineage>
</organism>
<protein>
    <submittedName>
        <fullName evidence="1">Uncharacterized protein</fullName>
    </submittedName>
</protein>
<proteinExistence type="predicted"/>
<dbReference type="AlphaFoldDB" id="A0A8H6HM86"/>
<reference evidence="1 2" key="1">
    <citation type="submission" date="2020-07" db="EMBL/GenBank/DDBJ databases">
        <title>Comparative genomics of pyrophilous fungi reveals a link between fire events and developmental genes.</title>
        <authorList>
            <consortium name="DOE Joint Genome Institute"/>
            <person name="Steindorff A.S."/>
            <person name="Carver A."/>
            <person name="Calhoun S."/>
            <person name="Stillman K."/>
            <person name="Liu H."/>
            <person name="Lipzen A."/>
            <person name="Pangilinan J."/>
            <person name="Labutti K."/>
            <person name="Bruns T.D."/>
            <person name="Grigoriev I.V."/>
        </authorList>
    </citation>
    <scope>NUCLEOTIDE SEQUENCE [LARGE SCALE GENOMIC DNA]</scope>
    <source>
        <strain evidence="1 2">CBS 144469</strain>
    </source>
</reference>
<evidence type="ECO:0000313" key="2">
    <source>
        <dbReference type="Proteomes" id="UP000521943"/>
    </source>
</evidence>